<protein>
    <submittedName>
        <fullName evidence="3">Uncharacterized protein</fullName>
    </submittedName>
</protein>
<feature type="region of interest" description="Disordered" evidence="1">
    <location>
        <begin position="371"/>
        <end position="399"/>
    </location>
</feature>
<feature type="compositionally biased region" description="Basic and acidic residues" evidence="1">
    <location>
        <begin position="517"/>
        <end position="528"/>
    </location>
</feature>
<feature type="transmembrane region" description="Helical" evidence="2">
    <location>
        <begin position="137"/>
        <end position="161"/>
    </location>
</feature>
<sequence>MVKAATKSRRAVAPSLKPRGFYGWAFVAARVINFLILVTLVALIGRFLALPDGDRQNQDTSLIATLVLTNLALFWSVVSWSGYSKRHIRFAVTWTVDLAFVIAFTGQIALIGVFLQTSQVCSATSEKILAICPTLNLVWYLSIGVCALFAASGFSVGWVHLTARRPRSPLLGGVVVDRSISRDGGQSQSKMRVSPSWGDARSYKDPTATILRNADRAAAQSREARVGDIEPVATTPFRTTLGPIDERVSRSMRSPHYETSHRTAATTSARTPRRRRADSALVSFASEPHMRDRTRTSDRQPKSHANLRDRASVPSRTEHLRQGTRIRGQQAAADILRGTGRASAISNERRAHSYFESLAAPVPMRPATRTFSPLSWTGNTEYSSDHDEGDSPRSSSDIGEIPLRLSLSPVTTPTNSLFPHASLLYDDQTRIADSAPYFLPRTTYKAPKPPQKRDSSSVYETEYASSSSDESSILGGRARADVPIQRPMPAARPSRSIRMTDEAPSPPMLAPAPWSREVLEGPHSRPENDSLAQSRPFDEITDVGGQTVQVISKPRKNWWMLGFGGDKPSTGADETQTELDKNKG</sequence>
<comment type="caution">
    <text evidence="3">The sequence shown here is derived from an EMBL/GenBank/DDBJ whole genome shotgun (WGS) entry which is preliminary data.</text>
</comment>
<evidence type="ECO:0000313" key="3">
    <source>
        <dbReference type="EMBL" id="KAK0656906.1"/>
    </source>
</evidence>
<keyword evidence="2" id="KW-1133">Transmembrane helix</keyword>
<keyword evidence="2" id="KW-0472">Membrane</keyword>
<dbReference type="AlphaFoldDB" id="A0AA39YS18"/>
<organism evidence="3 4">
    <name type="scientific">Cercophora newfieldiana</name>
    <dbReference type="NCBI Taxonomy" id="92897"/>
    <lineage>
        <taxon>Eukaryota</taxon>
        <taxon>Fungi</taxon>
        <taxon>Dikarya</taxon>
        <taxon>Ascomycota</taxon>
        <taxon>Pezizomycotina</taxon>
        <taxon>Sordariomycetes</taxon>
        <taxon>Sordariomycetidae</taxon>
        <taxon>Sordariales</taxon>
        <taxon>Lasiosphaeriaceae</taxon>
        <taxon>Cercophora</taxon>
    </lineage>
</organism>
<feature type="transmembrane region" description="Helical" evidence="2">
    <location>
        <begin position="21"/>
        <end position="49"/>
    </location>
</feature>
<evidence type="ECO:0000256" key="2">
    <source>
        <dbReference type="SAM" id="Phobius"/>
    </source>
</evidence>
<evidence type="ECO:0000313" key="4">
    <source>
        <dbReference type="Proteomes" id="UP001174936"/>
    </source>
</evidence>
<gene>
    <name evidence="3" type="ORF">B0T16DRAFT_488138</name>
</gene>
<reference evidence="3" key="1">
    <citation type="submission" date="2023-06" db="EMBL/GenBank/DDBJ databases">
        <title>Genome-scale phylogeny and comparative genomics of the fungal order Sordariales.</title>
        <authorList>
            <consortium name="Lawrence Berkeley National Laboratory"/>
            <person name="Hensen N."/>
            <person name="Bonometti L."/>
            <person name="Westerberg I."/>
            <person name="Brannstrom I.O."/>
            <person name="Guillou S."/>
            <person name="Cros-Aarteil S."/>
            <person name="Calhoun S."/>
            <person name="Haridas S."/>
            <person name="Kuo A."/>
            <person name="Mondo S."/>
            <person name="Pangilinan J."/>
            <person name="Riley R."/>
            <person name="Labutti K."/>
            <person name="Andreopoulos B."/>
            <person name="Lipzen A."/>
            <person name="Chen C."/>
            <person name="Yanf M."/>
            <person name="Daum C."/>
            <person name="Ng V."/>
            <person name="Clum A."/>
            <person name="Steindorff A."/>
            <person name="Ohm R."/>
            <person name="Martin F."/>
            <person name="Silar P."/>
            <person name="Natvig D."/>
            <person name="Lalanne C."/>
            <person name="Gautier V."/>
            <person name="Ament-Velasquez S.L."/>
            <person name="Kruys A."/>
            <person name="Hutchinson M.I."/>
            <person name="Powell A.J."/>
            <person name="Barry K."/>
            <person name="Miller A.N."/>
            <person name="Grigoriev I.V."/>
            <person name="Debuchy R."/>
            <person name="Gladieux P."/>
            <person name="Thoren M.H."/>
            <person name="Johannesson H."/>
        </authorList>
    </citation>
    <scope>NUCLEOTIDE SEQUENCE</scope>
    <source>
        <strain evidence="3">SMH2532-1</strain>
    </source>
</reference>
<feature type="transmembrane region" description="Helical" evidence="2">
    <location>
        <begin position="61"/>
        <end position="83"/>
    </location>
</feature>
<evidence type="ECO:0000256" key="1">
    <source>
        <dbReference type="SAM" id="MobiDB-lite"/>
    </source>
</evidence>
<feature type="compositionally biased region" description="Polar residues" evidence="1">
    <location>
        <begin position="371"/>
        <end position="382"/>
    </location>
</feature>
<keyword evidence="4" id="KW-1185">Reference proteome</keyword>
<feature type="region of interest" description="Disordered" evidence="1">
    <location>
        <begin position="181"/>
        <end position="200"/>
    </location>
</feature>
<dbReference type="EMBL" id="JAULSV010000001">
    <property type="protein sequence ID" value="KAK0656906.1"/>
    <property type="molecule type" value="Genomic_DNA"/>
</dbReference>
<feature type="region of interest" description="Disordered" evidence="1">
    <location>
        <begin position="562"/>
        <end position="584"/>
    </location>
</feature>
<feature type="compositionally biased region" description="Basic and acidic residues" evidence="1">
    <location>
        <begin position="244"/>
        <end position="261"/>
    </location>
</feature>
<keyword evidence="2" id="KW-0812">Transmembrane</keyword>
<feature type="transmembrane region" description="Helical" evidence="2">
    <location>
        <begin position="95"/>
        <end position="117"/>
    </location>
</feature>
<feature type="compositionally biased region" description="Basic and acidic residues" evidence="1">
    <location>
        <begin position="288"/>
        <end position="321"/>
    </location>
</feature>
<proteinExistence type="predicted"/>
<dbReference type="Proteomes" id="UP001174936">
    <property type="component" value="Unassembled WGS sequence"/>
</dbReference>
<feature type="region of interest" description="Disordered" evidence="1">
    <location>
        <begin position="236"/>
        <end position="327"/>
    </location>
</feature>
<accession>A0AA39YS18</accession>
<feature type="region of interest" description="Disordered" evidence="1">
    <location>
        <begin position="440"/>
        <end position="543"/>
    </location>
</feature>
<name>A0AA39YS18_9PEZI</name>